<organism evidence="6 7">
    <name type="scientific">Geoalkalibacter subterraneus</name>
    <dbReference type="NCBI Taxonomy" id="483547"/>
    <lineage>
        <taxon>Bacteria</taxon>
        <taxon>Pseudomonadati</taxon>
        <taxon>Thermodesulfobacteriota</taxon>
        <taxon>Desulfuromonadia</taxon>
        <taxon>Desulfuromonadales</taxon>
        <taxon>Geoalkalibacteraceae</taxon>
        <taxon>Geoalkalibacter</taxon>
    </lineage>
</organism>
<dbReference type="SUPFAM" id="SSF57716">
    <property type="entry name" value="Glucocorticoid receptor-like (DNA-binding domain)"/>
    <property type="match status" value="1"/>
</dbReference>
<dbReference type="Gene3D" id="1.20.120.910">
    <property type="entry name" value="DksA, coiled-coil domain"/>
    <property type="match status" value="1"/>
</dbReference>
<evidence type="ECO:0000256" key="4">
    <source>
        <dbReference type="PROSITE-ProRule" id="PRU00510"/>
    </source>
</evidence>
<evidence type="ECO:0000256" key="1">
    <source>
        <dbReference type="ARBA" id="ARBA00022723"/>
    </source>
</evidence>
<protein>
    <submittedName>
        <fullName evidence="6">Molecular chaperone DnaK</fullName>
    </submittedName>
</protein>
<dbReference type="HOGENOM" id="CLU_043144_3_3_7"/>
<dbReference type="STRING" id="483547.GSUB_03555"/>
<feature type="domain" description="Zinc finger DksA/TraR C4-type" evidence="5">
    <location>
        <begin position="81"/>
        <end position="115"/>
    </location>
</feature>
<sequence length="117" mass="13167">MRNDLDLEYFKGKLEKRLDVLQSGRQGQQRDGAPVELDQTRVGRLSRMDAMQQQAMAQATARRAEAELQRIHVALGRLRTGDYGYCIKCEEEIAEGRLQVDPSTLICIDCARAAENG</sequence>
<dbReference type="PROSITE" id="PS51128">
    <property type="entry name" value="ZF_DKSA_2"/>
    <property type="match status" value="1"/>
</dbReference>
<dbReference type="PANTHER" id="PTHR33823:SF4">
    <property type="entry name" value="GENERAL STRESS PROTEIN 16O"/>
    <property type="match status" value="1"/>
</dbReference>
<evidence type="ECO:0000313" key="7">
    <source>
        <dbReference type="Proteomes" id="UP000035036"/>
    </source>
</evidence>
<keyword evidence="2" id="KW-0863">Zinc-finger</keyword>
<reference evidence="6 7" key="1">
    <citation type="journal article" date="2015" name="Genome Announc.">
        <title>Genomes of Geoalkalibacter ferrihydriticus Z-0531T and Geoalkalibacter subterraneus Red1T, Two Haloalkaliphilic Metal-Reducing Deltaproteobacteria.</title>
        <authorList>
            <person name="Badalamenti J.P."/>
            <person name="Krajmalnik-Brown R."/>
            <person name="Torres C.I."/>
            <person name="Bond D.R."/>
        </authorList>
    </citation>
    <scope>NUCLEOTIDE SEQUENCE [LARGE SCALE GENOMIC DNA]</scope>
    <source>
        <strain evidence="6 7">Red1</strain>
    </source>
</reference>
<keyword evidence="3" id="KW-0862">Zinc</keyword>
<dbReference type="RefSeq" id="WP_040199215.1">
    <property type="nucleotide sequence ID" value="NZ_CP010311.1"/>
</dbReference>
<dbReference type="EMBL" id="CP010311">
    <property type="protein sequence ID" value="AJF05825.1"/>
    <property type="molecule type" value="Genomic_DNA"/>
</dbReference>
<dbReference type="Pfam" id="PF01258">
    <property type="entry name" value="zf-dskA_traR"/>
    <property type="match status" value="1"/>
</dbReference>
<evidence type="ECO:0000313" key="6">
    <source>
        <dbReference type="EMBL" id="AJF05825.1"/>
    </source>
</evidence>
<name>A0A0B5FP29_9BACT</name>
<accession>A0A0B5FP29</accession>
<keyword evidence="7" id="KW-1185">Reference proteome</keyword>
<dbReference type="GO" id="GO:0008270">
    <property type="term" value="F:zinc ion binding"/>
    <property type="evidence" value="ECO:0007669"/>
    <property type="project" value="UniProtKB-KW"/>
</dbReference>
<dbReference type="Proteomes" id="UP000035036">
    <property type="component" value="Chromosome"/>
</dbReference>
<feature type="zinc finger region" description="dksA C4-type" evidence="4">
    <location>
        <begin position="86"/>
        <end position="110"/>
    </location>
</feature>
<dbReference type="OrthoDB" id="9803742at2"/>
<dbReference type="KEGG" id="gsb:GSUB_03555"/>
<dbReference type="AlphaFoldDB" id="A0A0B5FP29"/>
<gene>
    <name evidence="6" type="ORF">GSUB_03555</name>
</gene>
<dbReference type="PANTHER" id="PTHR33823">
    <property type="entry name" value="RNA POLYMERASE-BINDING TRANSCRIPTION FACTOR DKSA-RELATED"/>
    <property type="match status" value="1"/>
</dbReference>
<dbReference type="InterPro" id="IPR000962">
    <property type="entry name" value="Znf_DskA_TraR"/>
</dbReference>
<evidence type="ECO:0000259" key="5">
    <source>
        <dbReference type="Pfam" id="PF01258"/>
    </source>
</evidence>
<proteinExistence type="predicted"/>
<evidence type="ECO:0000256" key="2">
    <source>
        <dbReference type="ARBA" id="ARBA00022771"/>
    </source>
</evidence>
<keyword evidence="1" id="KW-0479">Metal-binding</keyword>
<evidence type="ECO:0000256" key="3">
    <source>
        <dbReference type="ARBA" id="ARBA00022833"/>
    </source>
</evidence>